<proteinExistence type="predicted"/>
<evidence type="ECO:0000313" key="5">
    <source>
        <dbReference type="EMBL" id="RGT57547.1"/>
    </source>
</evidence>
<evidence type="ECO:0000259" key="4">
    <source>
        <dbReference type="PROSITE" id="PS50893"/>
    </source>
</evidence>
<sequence>MIKIKDLTYSYSGTPIIADLSFSFLSSKIYTITGENGSGKTTLLRLILGLLQPERGSIQFEEKAIISYLPDHNGLYEDLSITDNTKFRLALYKQSFNAIQNEYYSLLNKYHLYDKRDEPISSLSLGMKKKAAIIATILVHANVYIFDEPTGGIDHEAKAEIISLFKEMDLKQKCILIVTHDEELLSQIPSVLLKMQEGRLME</sequence>
<dbReference type="PROSITE" id="PS50893">
    <property type="entry name" value="ABC_TRANSPORTER_2"/>
    <property type="match status" value="1"/>
</dbReference>
<dbReference type="EMBL" id="QRWX01000001">
    <property type="protein sequence ID" value="RGT57547.1"/>
    <property type="molecule type" value="Genomic_DNA"/>
</dbReference>
<comment type="caution">
    <text evidence="5">The sequence shown here is derived from an EMBL/GenBank/DDBJ whole genome shotgun (WGS) entry which is preliminary data.</text>
</comment>
<dbReference type="RefSeq" id="WP_118764063.1">
    <property type="nucleotide sequence ID" value="NZ_CABJCF010000001.1"/>
</dbReference>
<dbReference type="GO" id="GO:0016887">
    <property type="term" value="F:ATP hydrolysis activity"/>
    <property type="evidence" value="ECO:0007669"/>
    <property type="project" value="InterPro"/>
</dbReference>
<keyword evidence="2" id="KW-0547">Nucleotide-binding</keyword>
<dbReference type="InterPro" id="IPR051782">
    <property type="entry name" value="ABC_Transporter_VariousFunc"/>
</dbReference>
<dbReference type="PANTHER" id="PTHR42939">
    <property type="entry name" value="ABC TRANSPORTER ATP-BINDING PROTEIN ALBC-RELATED"/>
    <property type="match status" value="1"/>
</dbReference>
<gene>
    <name evidence="5" type="ORF">DWX20_00410</name>
</gene>
<feature type="domain" description="ABC transporter" evidence="4">
    <location>
        <begin position="2"/>
        <end position="202"/>
    </location>
</feature>
<dbReference type="AlphaFoldDB" id="A0A412PH95"/>
<name>A0A412PH95_9FIRM</name>
<protein>
    <submittedName>
        <fullName evidence="5">ATP-binding cassette domain-containing protein</fullName>
    </submittedName>
</protein>
<dbReference type="Proteomes" id="UP000284731">
    <property type="component" value="Unassembled WGS sequence"/>
</dbReference>
<organism evidence="5 6">
    <name type="scientific">Solobacterium moorei</name>
    <dbReference type="NCBI Taxonomy" id="102148"/>
    <lineage>
        <taxon>Bacteria</taxon>
        <taxon>Bacillati</taxon>
        <taxon>Bacillota</taxon>
        <taxon>Erysipelotrichia</taxon>
        <taxon>Erysipelotrichales</taxon>
        <taxon>Erysipelotrichaceae</taxon>
        <taxon>Solobacterium</taxon>
    </lineage>
</organism>
<accession>A0A412PH95</accession>
<evidence type="ECO:0000256" key="1">
    <source>
        <dbReference type="ARBA" id="ARBA00022448"/>
    </source>
</evidence>
<dbReference type="GO" id="GO:0005524">
    <property type="term" value="F:ATP binding"/>
    <property type="evidence" value="ECO:0007669"/>
    <property type="project" value="UniProtKB-KW"/>
</dbReference>
<dbReference type="Gene3D" id="3.40.50.300">
    <property type="entry name" value="P-loop containing nucleotide triphosphate hydrolases"/>
    <property type="match status" value="1"/>
</dbReference>
<dbReference type="SMART" id="SM00382">
    <property type="entry name" value="AAA"/>
    <property type="match status" value="1"/>
</dbReference>
<dbReference type="InterPro" id="IPR003593">
    <property type="entry name" value="AAA+_ATPase"/>
</dbReference>
<dbReference type="Pfam" id="PF00005">
    <property type="entry name" value="ABC_tran"/>
    <property type="match status" value="1"/>
</dbReference>
<dbReference type="PROSITE" id="PS00211">
    <property type="entry name" value="ABC_TRANSPORTER_1"/>
    <property type="match status" value="1"/>
</dbReference>
<dbReference type="PANTHER" id="PTHR42939:SF1">
    <property type="entry name" value="ABC TRANSPORTER ATP-BINDING PROTEIN ALBC-RELATED"/>
    <property type="match status" value="1"/>
</dbReference>
<evidence type="ECO:0000256" key="3">
    <source>
        <dbReference type="ARBA" id="ARBA00022840"/>
    </source>
</evidence>
<dbReference type="InterPro" id="IPR027417">
    <property type="entry name" value="P-loop_NTPase"/>
</dbReference>
<keyword evidence="1" id="KW-0813">Transport</keyword>
<dbReference type="SUPFAM" id="SSF52540">
    <property type="entry name" value="P-loop containing nucleoside triphosphate hydrolases"/>
    <property type="match status" value="1"/>
</dbReference>
<evidence type="ECO:0000313" key="6">
    <source>
        <dbReference type="Proteomes" id="UP000284731"/>
    </source>
</evidence>
<dbReference type="InterPro" id="IPR003439">
    <property type="entry name" value="ABC_transporter-like_ATP-bd"/>
</dbReference>
<evidence type="ECO:0000256" key="2">
    <source>
        <dbReference type="ARBA" id="ARBA00022741"/>
    </source>
</evidence>
<dbReference type="InterPro" id="IPR017871">
    <property type="entry name" value="ABC_transporter-like_CS"/>
</dbReference>
<reference evidence="5 6" key="1">
    <citation type="submission" date="2018-08" db="EMBL/GenBank/DDBJ databases">
        <title>A genome reference for cultivated species of the human gut microbiota.</title>
        <authorList>
            <person name="Zou Y."/>
            <person name="Xue W."/>
            <person name="Luo G."/>
        </authorList>
    </citation>
    <scope>NUCLEOTIDE SEQUENCE [LARGE SCALE GENOMIC DNA]</scope>
    <source>
        <strain evidence="5 6">AF18-46</strain>
    </source>
</reference>
<keyword evidence="3 5" id="KW-0067">ATP-binding</keyword>